<keyword evidence="1" id="KW-0378">Hydrolase</keyword>
<evidence type="ECO:0000259" key="2">
    <source>
        <dbReference type="PROSITE" id="PS51462"/>
    </source>
</evidence>
<dbReference type="InterPro" id="IPR000086">
    <property type="entry name" value="NUDIX_hydrolase_dom"/>
</dbReference>
<evidence type="ECO:0000313" key="3">
    <source>
        <dbReference type="EMBL" id="ROW13798.1"/>
    </source>
</evidence>
<dbReference type="Pfam" id="PF00293">
    <property type="entry name" value="NUDIX"/>
    <property type="match status" value="1"/>
</dbReference>
<organism evidence="3 4">
    <name type="scientific">Cytospora leucostoma</name>
    <dbReference type="NCBI Taxonomy" id="1230097"/>
    <lineage>
        <taxon>Eukaryota</taxon>
        <taxon>Fungi</taxon>
        <taxon>Dikarya</taxon>
        <taxon>Ascomycota</taxon>
        <taxon>Pezizomycotina</taxon>
        <taxon>Sordariomycetes</taxon>
        <taxon>Sordariomycetidae</taxon>
        <taxon>Diaporthales</taxon>
        <taxon>Cytosporaceae</taxon>
        <taxon>Cytospora</taxon>
    </lineage>
</organism>
<dbReference type="SUPFAM" id="SSF55811">
    <property type="entry name" value="Nudix"/>
    <property type="match status" value="1"/>
</dbReference>
<dbReference type="OrthoDB" id="10259236at2759"/>
<dbReference type="InParanoid" id="A0A423XCL7"/>
<dbReference type="PROSITE" id="PS00893">
    <property type="entry name" value="NUDIX_BOX"/>
    <property type="match status" value="1"/>
</dbReference>
<accession>A0A423XCL7</accession>
<dbReference type="Gene3D" id="3.90.79.10">
    <property type="entry name" value="Nucleoside Triphosphate Pyrophosphohydrolase"/>
    <property type="match status" value="1"/>
</dbReference>
<proteinExistence type="predicted"/>
<dbReference type="PANTHER" id="PTHR21340:SF0">
    <property type="entry name" value="BIS(5'-NUCLEOSYL)-TETRAPHOSPHATASE [ASYMMETRICAL]"/>
    <property type="match status" value="1"/>
</dbReference>
<evidence type="ECO:0000256" key="1">
    <source>
        <dbReference type="ARBA" id="ARBA00022801"/>
    </source>
</evidence>
<dbReference type="Proteomes" id="UP000285146">
    <property type="component" value="Unassembled WGS sequence"/>
</dbReference>
<gene>
    <name evidence="3" type="ORF">VPNG_03564</name>
</gene>
<dbReference type="InterPro" id="IPR020084">
    <property type="entry name" value="NUDIX_hydrolase_CS"/>
</dbReference>
<evidence type="ECO:0000313" key="4">
    <source>
        <dbReference type="Proteomes" id="UP000285146"/>
    </source>
</evidence>
<name>A0A423XCL7_9PEZI</name>
<dbReference type="EMBL" id="LKEB01000017">
    <property type="protein sequence ID" value="ROW13798.1"/>
    <property type="molecule type" value="Genomic_DNA"/>
</dbReference>
<dbReference type="InterPro" id="IPR015797">
    <property type="entry name" value="NUDIX_hydrolase-like_dom_sf"/>
</dbReference>
<sequence length="230" mass="25579">MAHPPSNGVHAAQQQRAPINVKALDEAMKCDNSKDFAICAGCVTFKGKGNQRSVLVVHNKKYTEDLWQLPKGRRNIGEDLVQTALRETSEETGCDVKILTVINPTRATRPRRPVRDIGSNDSNPALTEQKTNIVHAPNTEPVALVSYVDPEPKEGEVPVNKVCFFFVATPEDDEAPLRNDRQDDVERLTPQWMPYTEAMQLLTFKAEQRALELAEAKVGSSELDHSDCSD</sequence>
<protein>
    <recommendedName>
        <fullName evidence="2">Nudix hydrolase domain-containing protein</fullName>
    </recommendedName>
</protein>
<dbReference type="PROSITE" id="PS51462">
    <property type="entry name" value="NUDIX"/>
    <property type="match status" value="1"/>
</dbReference>
<feature type="domain" description="Nudix hydrolase" evidence="2">
    <location>
        <begin position="35"/>
        <end position="215"/>
    </location>
</feature>
<dbReference type="GO" id="GO:0006754">
    <property type="term" value="P:ATP biosynthetic process"/>
    <property type="evidence" value="ECO:0007669"/>
    <property type="project" value="TreeGrafter"/>
</dbReference>
<dbReference type="InterPro" id="IPR051325">
    <property type="entry name" value="Nudix_hydrolase_domain"/>
</dbReference>
<dbReference type="GO" id="GO:0006167">
    <property type="term" value="P:AMP biosynthetic process"/>
    <property type="evidence" value="ECO:0007669"/>
    <property type="project" value="TreeGrafter"/>
</dbReference>
<dbReference type="AlphaFoldDB" id="A0A423XCL7"/>
<dbReference type="PANTHER" id="PTHR21340">
    <property type="entry name" value="DIADENOSINE 5,5-P1,P4-TETRAPHOSPHATE PYROPHOSPHOHYDROLASE MUTT"/>
    <property type="match status" value="1"/>
</dbReference>
<keyword evidence="4" id="KW-1185">Reference proteome</keyword>
<reference evidence="3 4" key="1">
    <citation type="submission" date="2015-09" db="EMBL/GenBank/DDBJ databases">
        <title>Host preference determinants of Valsa canker pathogens revealed by comparative genomics.</title>
        <authorList>
            <person name="Yin Z."/>
            <person name="Huang L."/>
        </authorList>
    </citation>
    <scope>NUCLEOTIDE SEQUENCE [LARGE SCALE GENOMIC DNA]</scope>
    <source>
        <strain evidence="3 4">SXYLt</strain>
    </source>
</reference>
<comment type="caution">
    <text evidence="3">The sequence shown here is derived from an EMBL/GenBank/DDBJ whole genome shotgun (WGS) entry which is preliminary data.</text>
</comment>
<dbReference type="GO" id="GO:0004081">
    <property type="term" value="F:bis(5'-nucleosyl)-tetraphosphatase (asymmetrical) activity"/>
    <property type="evidence" value="ECO:0007669"/>
    <property type="project" value="TreeGrafter"/>
</dbReference>